<dbReference type="PANTHER" id="PTHR43649">
    <property type="entry name" value="ARABINOSE-BINDING PROTEIN-RELATED"/>
    <property type="match status" value="1"/>
</dbReference>
<dbReference type="Pfam" id="PF01547">
    <property type="entry name" value="SBP_bac_1"/>
    <property type="match status" value="1"/>
</dbReference>
<proteinExistence type="inferred from homology"/>
<reference evidence="6 7" key="2">
    <citation type="submission" date="2019-09" db="EMBL/GenBank/DDBJ databases">
        <title>Complete Genome Sequence and Methylome Analysis of free living Spirochaetas.</title>
        <authorList>
            <person name="Leshcheva N."/>
            <person name="Mikheeva N."/>
        </authorList>
    </citation>
    <scope>NUCLEOTIDE SEQUENCE [LARGE SCALE GENOMIC DNA]</scope>
    <source>
        <strain evidence="6 7">P</strain>
    </source>
</reference>
<dbReference type="GO" id="GO:0055085">
    <property type="term" value="P:transmembrane transport"/>
    <property type="evidence" value="ECO:0007669"/>
    <property type="project" value="InterPro"/>
</dbReference>
<keyword evidence="3" id="KW-0813">Transport</keyword>
<evidence type="ECO:0000256" key="2">
    <source>
        <dbReference type="ARBA" id="ARBA00008520"/>
    </source>
</evidence>
<name>A0A5C1QFX5_9SPIO</name>
<dbReference type="InterPro" id="IPR006059">
    <property type="entry name" value="SBP"/>
</dbReference>
<comment type="similarity">
    <text evidence="2">Belongs to the bacterial solute-binding protein 1 family.</text>
</comment>
<dbReference type="OrthoDB" id="41208at2"/>
<dbReference type="PROSITE" id="PS01037">
    <property type="entry name" value="SBP_BACTERIAL_1"/>
    <property type="match status" value="1"/>
</dbReference>
<evidence type="ECO:0000313" key="7">
    <source>
        <dbReference type="Proteomes" id="UP000323824"/>
    </source>
</evidence>
<dbReference type="Proteomes" id="UP000323824">
    <property type="component" value="Chromosome"/>
</dbReference>
<evidence type="ECO:0000313" key="6">
    <source>
        <dbReference type="EMBL" id="QEN05979.1"/>
    </source>
</evidence>
<reference evidence="6 7" key="1">
    <citation type="submission" date="2019-02" db="EMBL/GenBank/DDBJ databases">
        <authorList>
            <person name="Fomenkov A."/>
            <person name="Dubinina G."/>
            <person name="Grabovich M."/>
            <person name="Vincze T."/>
            <person name="Roberts R.J."/>
        </authorList>
    </citation>
    <scope>NUCLEOTIDE SEQUENCE [LARGE SCALE GENOMIC DNA]</scope>
    <source>
        <strain evidence="6 7">P</strain>
    </source>
</reference>
<dbReference type="InterPro" id="IPR050490">
    <property type="entry name" value="Bact_solute-bd_prot1"/>
</dbReference>
<dbReference type="GO" id="GO:0042597">
    <property type="term" value="C:periplasmic space"/>
    <property type="evidence" value="ECO:0007669"/>
    <property type="project" value="UniProtKB-SubCell"/>
</dbReference>
<dbReference type="EMBL" id="CP035807">
    <property type="protein sequence ID" value="QEN05979.1"/>
    <property type="molecule type" value="Genomic_DNA"/>
</dbReference>
<evidence type="ECO:0000256" key="3">
    <source>
        <dbReference type="ARBA" id="ARBA00022448"/>
    </source>
</evidence>
<dbReference type="SUPFAM" id="SSF53850">
    <property type="entry name" value="Periplasmic binding protein-like II"/>
    <property type="match status" value="1"/>
</dbReference>
<dbReference type="PANTHER" id="PTHR43649:SF14">
    <property type="entry name" value="BLR3389 PROTEIN"/>
    <property type="match status" value="1"/>
</dbReference>
<keyword evidence="5" id="KW-1133">Transmembrane helix</keyword>
<keyword evidence="7" id="KW-1185">Reference proteome</keyword>
<sequence>MGRFTLKGKVIIAGLILSLGLFLTFLIVINNRKKIEGEINLVINSSNSKYDNFSENILKSYSYKSDKRVKITTSVKNESNYLGYINKSFLLENSEDIFYTVFSSQLYNSLREKSGLRYFDNYITEDLVKPFYTLSMDSSSYFYIPITWSPWGIYYNKEIFKEYNLKEPSTLDELDTLCAKMLDYNITPFSMLQDLKWPITAWFDYLNIRLNGIQFHKNLLNGLIEFTDQRVLQTYERLYLLINKGYFYFDDSIEWTEMLKQIDSRETAMVLGGAFYYENASEKLKKNLGWFPFPLVDVGESYNEIISSSGFVGKTVAGVNEDVFEDFYKYALSEGGQNIVVNYSNLYPINEKSLNKLNREDLNKAYTHIKNSTSLTSSFERNSNETIIQPLKWSISSLFNISDKEEIKVILSKLEEIRISSLKLE</sequence>
<dbReference type="AlphaFoldDB" id="A0A5C1QFX5"/>
<dbReference type="KEGG" id="sper:EW093_15165"/>
<dbReference type="Gene3D" id="3.40.190.10">
    <property type="entry name" value="Periplasmic binding protein-like II"/>
    <property type="match status" value="2"/>
</dbReference>
<evidence type="ECO:0000256" key="4">
    <source>
        <dbReference type="ARBA" id="ARBA00022729"/>
    </source>
</evidence>
<comment type="subcellular location">
    <subcellularLocation>
        <location evidence="1">Periplasm</location>
    </subcellularLocation>
</comment>
<feature type="transmembrane region" description="Helical" evidence="5">
    <location>
        <begin position="12"/>
        <end position="29"/>
    </location>
</feature>
<keyword evidence="5" id="KW-0472">Membrane</keyword>
<evidence type="ECO:0000256" key="1">
    <source>
        <dbReference type="ARBA" id="ARBA00004418"/>
    </source>
</evidence>
<gene>
    <name evidence="6" type="ORF">EW093_15165</name>
</gene>
<protein>
    <submittedName>
        <fullName evidence="6">Carbohydrate ABC transporter substrate-binding protein</fullName>
    </submittedName>
</protein>
<evidence type="ECO:0000256" key="5">
    <source>
        <dbReference type="SAM" id="Phobius"/>
    </source>
</evidence>
<keyword evidence="5" id="KW-0812">Transmembrane</keyword>
<accession>A0A5C1QFX5</accession>
<dbReference type="InterPro" id="IPR006061">
    <property type="entry name" value="SBP_1_CS"/>
</dbReference>
<organism evidence="6 7">
    <name type="scientific">Thiospirochaeta perfilievii</name>
    <dbReference type="NCBI Taxonomy" id="252967"/>
    <lineage>
        <taxon>Bacteria</taxon>
        <taxon>Pseudomonadati</taxon>
        <taxon>Spirochaetota</taxon>
        <taxon>Spirochaetia</taxon>
        <taxon>Spirochaetales</taxon>
        <taxon>Spirochaetaceae</taxon>
        <taxon>Thiospirochaeta</taxon>
    </lineage>
</organism>
<keyword evidence="4" id="KW-0732">Signal</keyword>